<feature type="active site" description="Charge relay system" evidence="5 6">
    <location>
        <position position="924"/>
    </location>
</feature>
<feature type="domain" description="CARDB" evidence="9">
    <location>
        <begin position="560"/>
        <end position="674"/>
    </location>
</feature>
<name>B2IU30_NOSP7</name>
<dbReference type="STRING" id="63737.Npun_R0864"/>
<dbReference type="GO" id="GO:0004252">
    <property type="term" value="F:serine-type endopeptidase activity"/>
    <property type="evidence" value="ECO:0007669"/>
    <property type="project" value="UniProtKB-UniRule"/>
</dbReference>
<dbReference type="InterPro" id="IPR036852">
    <property type="entry name" value="Peptidase_S8/S53_dom_sf"/>
</dbReference>
<dbReference type="InterPro" id="IPR022398">
    <property type="entry name" value="Peptidase_S8_His-AS"/>
</dbReference>
<dbReference type="PANTHER" id="PTHR43806:SF11">
    <property type="entry name" value="CEREVISIN-RELATED"/>
    <property type="match status" value="1"/>
</dbReference>
<comment type="similarity">
    <text evidence="1 6 7">Belongs to the peptidase S8 family.</text>
</comment>
<evidence type="ECO:0000256" key="5">
    <source>
        <dbReference type="PIRSR" id="PIRSR615500-1"/>
    </source>
</evidence>
<feature type="domain" description="CARDB" evidence="9">
    <location>
        <begin position="325"/>
        <end position="434"/>
    </location>
</feature>
<dbReference type="HOGENOM" id="CLU_004642_0_0_3"/>
<evidence type="ECO:0000256" key="7">
    <source>
        <dbReference type="RuleBase" id="RU003355"/>
    </source>
</evidence>
<dbReference type="PRINTS" id="PR00723">
    <property type="entry name" value="SUBTILISIN"/>
</dbReference>
<keyword evidence="4 6" id="KW-0720">Serine protease</keyword>
<keyword evidence="3 6" id="KW-0378">Hydrolase</keyword>
<dbReference type="PROSITE" id="PS00137">
    <property type="entry name" value="SUBTILASE_HIS"/>
    <property type="match status" value="1"/>
</dbReference>
<evidence type="ECO:0000313" key="11">
    <source>
        <dbReference type="Proteomes" id="UP000001191"/>
    </source>
</evidence>
<dbReference type="OrthoDB" id="9798386at2"/>
<gene>
    <name evidence="10" type="ordered locus">Npun_R0864</name>
</gene>
<feature type="domain" description="CARDB" evidence="9">
    <location>
        <begin position="87"/>
        <end position="196"/>
    </location>
</feature>
<organism evidence="10 11">
    <name type="scientific">Nostoc punctiforme (strain ATCC 29133 / PCC 73102)</name>
    <dbReference type="NCBI Taxonomy" id="63737"/>
    <lineage>
        <taxon>Bacteria</taxon>
        <taxon>Bacillati</taxon>
        <taxon>Cyanobacteriota</taxon>
        <taxon>Cyanophyceae</taxon>
        <taxon>Nostocales</taxon>
        <taxon>Nostocaceae</taxon>
        <taxon>Nostoc</taxon>
    </lineage>
</organism>
<feature type="domain" description="CARDB" evidence="9">
    <location>
        <begin position="681"/>
        <end position="791"/>
    </location>
</feature>
<dbReference type="Pfam" id="PF00082">
    <property type="entry name" value="Peptidase_S8"/>
    <property type="match status" value="1"/>
</dbReference>
<keyword evidence="2 6" id="KW-0645">Protease</keyword>
<dbReference type="EMBL" id="CP001037">
    <property type="protein sequence ID" value="ACC79601.1"/>
    <property type="molecule type" value="Genomic_DNA"/>
</dbReference>
<dbReference type="Gene3D" id="3.40.50.200">
    <property type="entry name" value="Peptidase S8/S53 domain"/>
    <property type="match status" value="1"/>
</dbReference>
<proteinExistence type="inferred from homology"/>
<evidence type="ECO:0000313" key="10">
    <source>
        <dbReference type="EMBL" id="ACC79601.1"/>
    </source>
</evidence>
<feature type="domain" description="CARDB" evidence="9">
    <location>
        <begin position="204"/>
        <end position="312"/>
    </location>
</feature>
<dbReference type="Proteomes" id="UP000001191">
    <property type="component" value="Chromosome"/>
</dbReference>
<dbReference type="Pfam" id="PF07705">
    <property type="entry name" value="CARDB"/>
    <property type="match status" value="6"/>
</dbReference>
<evidence type="ECO:0000256" key="1">
    <source>
        <dbReference type="ARBA" id="ARBA00011073"/>
    </source>
</evidence>
<dbReference type="InterPro" id="IPR000209">
    <property type="entry name" value="Peptidase_S8/S53_dom"/>
</dbReference>
<dbReference type="PhylomeDB" id="B2IU30"/>
<dbReference type="InterPro" id="IPR023827">
    <property type="entry name" value="Peptidase_S8_Asp-AS"/>
</dbReference>
<sequence length="1140" mass="118015">MFFTKDRNSINENSGIKASFLPSKKSNIFDNQNTDSSFSLSGVNSFISSDRSSYTSTEIDPSGVKNNYAKKSSHNGNATQAIAAAIQPDLIARSVSTPSSAAAGSTIQLSYEIENQGNASAGYSYTKFYLSQDLSLGSEDIFLGDDYVDNILSGYYRSESTTLTIGNSVAAGSYYLVYQADGYNYVAESNENNNAVADVINITKPDLIVQNTSNPSSAAVGSSIQLNYQIKNQGNASAVASNTKFYLSQDLNIGNEDVYLGYDYVSGIAAGSYSSESTTLSLGSNITAGNYYLAYIADGDGNVAESNETNNGIAGVITITPTQKSDLIVQNTSAPSTASVGSTIQLSYQVKNQGVGGAVATTTKFYISKDNAFSNDDVLLGSDGVNAIAAGATSSETASLIVNNAIATGNYYLLYQADGAGSAVESNETNNFASKAIAITQADLIIQNAIAPTTTAVGSTIQLSYQVKNQGVGGAVATTTKFYLSKDNAFSNDDVLLGSDGVNAIAAGATSSETASLIINNAIAAGNYYLLYKADANGNIGESNETNNIVSKAIAINGSQPDLIVQNPSAPASANIATSIPLSYQVKNQGNGKATFSSTYFYLSKDGNFSNDDIYLGSDLINNFNDLAPSAVSSESTSLYIPSTITTGNYYLLYKAQGTTSSLKESNENNNVVAKAIAITAPDLVIQNATSASSAAIGTTLLVNYQLKNQGTGSTGGSKTSFYLSRDTAFGDDDISLGTEIEGSSTLAPSAVTSRSTSITLAPTISAGKYYLIFKADGPGNIVESNEGNNGVYINTPITLNPVNGGGFNSTTGYGLINAAAAVAKALGQSTFADVTDLGGDNWAADAIKAPEVWAKGYTGQGTIVAVIDSGVDYNHSDLSANIWKNTKEIAGNGKDDDSNGYIDDVNGWNFVGNNNNPLDDNGHGTHVAGTIAAVKNNFGVTGIAYNAKIMPVKVLNSGGQGTSSAIANGIRYAVDNGANVINLSLGSSSPNSDEKSAIQYAASKGAIVVSAAGNEGENGAVSPYYPAQYATDWGLAVGAVYYNHVLTSFSNPPGKTPLAYVTAPGAYFEGDLDLVAEDGHQLIGIHSTLPGNKYGFEDGTSMAAPHVAGVIALMLSAKKGLTDAQVRQIVTTTAANSLA</sequence>
<dbReference type="eggNOG" id="COG1404">
    <property type="taxonomic scope" value="Bacteria"/>
</dbReference>
<dbReference type="PROSITE" id="PS00138">
    <property type="entry name" value="SUBTILASE_SER"/>
    <property type="match status" value="1"/>
</dbReference>
<dbReference type="GO" id="GO:0006508">
    <property type="term" value="P:proteolysis"/>
    <property type="evidence" value="ECO:0007669"/>
    <property type="project" value="UniProtKB-KW"/>
</dbReference>
<evidence type="ECO:0000256" key="2">
    <source>
        <dbReference type="ARBA" id="ARBA00022670"/>
    </source>
</evidence>
<dbReference type="EC" id="3.4.21.66" evidence="10"/>
<evidence type="ECO:0000256" key="6">
    <source>
        <dbReference type="PROSITE-ProRule" id="PRU01240"/>
    </source>
</evidence>
<dbReference type="eggNOG" id="COG1572">
    <property type="taxonomic scope" value="Bacteria"/>
</dbReference>
<dbReference type="AlphaFoldDB" id="B2IU30"/>
<dbReference type="InterPro" id="IPR011635">
    <property type="entry name" value="CARDB"/>
</dbReference>
<accession>B2IU30</accession>
<keyword evidence="11" id="KW-1185">Reference proteome</keyword>
<dbReference type="InterPro" id="IPR023828">
    <property type="entry name" value="Peptidase_S8_Ser-AS"/>
</dbReference>
<dbReference type="PROSITE" id="PS51892">
    <property type="entry name" value="SUBTILASE"/>
    <property type="match status" value="1"/>
</dbReference>
<dbReference type="InterPro" id="IPR050131">
    <property type="entry name" value="Peptidase_S8_subtilisin-like"/>
</dbReference>
<evidence type="ECO:0000256" key="4">
    <source>
        <dbReference type="ARBA" id="ARBA00022825"/>
    </source>
</evidence>
<dbReference type="SUPFAM" id="SSF52743">
    <property type="entry name" value="Subtilisin-like"/>
    <property type="match status" value="1"/>
</dbReference>
<dbReference type="CDD" id="cd07473">
    <property type="entry name" value="Peptidases_S8_Subtilisin_like"/>
    <property type="match status" value="1"/>
</dbReference>
<dbReference type="InterPro" id="IPR013783">
    <property type="entry name" value="Ig-like_fold"/>
</dbReference>
<dbReference type="KEGG" id="npu:Npun_R0864"/>
<protein>
    <submittedName>
        <fullName evidence="10">Peptidase S8 and S53, subtilisin, kexin, sedolisin</fullName>
        <ecNumber evidence="10">3.4.21.66</ecNumber>
    </submittedName>
</protein>
<reference evidence="10 11" key="2">
    <citation type="journal article" date="2013" name="Plant Physiol.">
        <title>A Nostoc punctiforme Sugar Transporter Necessary to Establish a Cyanobacterium-Plant Symbiosis.</title>
        <authorList>
            <person name="Ekman M."/>
            <person name="Picossi S."/>
            <person name="Campbell E.L."/>
            <person name="Meeks J.C."/>
            <person name="Flores E."/>
        </authorList>
    </citation>
    <scope>NUCLEOTIDE SEQUENCE [LARGE SCALE GENOMIC DNA]</scope>
    <source>
        <strain evidence="11">ATCC 29133 / PCC 73102</strain>
    </source>
</reference>
<dbReference type="RefSeq" id="WP_012407623.1">
    <property type="nucleotide sequence ID" value="NC_010628.1"/>
</dbReference>
<feature type="active site" description="Charge relay system" evidence="5 6">
    <location>
        <position position="869"/>
    </location>
</feature>
<dbReference type="PANTHER" id="PTHR43806">
    <property type="entry name" value="PEPTIDASE S8"/>
    <property type="match status" value="1"/>
</dbReference>
<feature type="domain" description="Peptidase S8/S53" evidence="8">
    <location>
        <begin position="860"/>
        <end position="1136"/>
    </location>
</feature>
<feature type="domain" description="CARDB" evidence="9">
    <location>
        <begin position="442"/>
        <end position="551"/>
    </location>
</feature>
<evidence type="ECO:0000256" key="3">
    <source>
        <dbReference type="ARBA" id="ARBA00022801"/>
    </source>
</evidence>
<dbReference type="InterPro" id="IPR015500">
    <property type="entry name" value="Peptidase_S8_subtilisin-rel"/>
</dbReference>
<evidence type="ECO:0000259" key="8">
    <source>
        <dbReference type="Pfam" id="PF00082"/>
    </source>
</evidence>
<reference evidence="11" key="1">
    <citation type="submission" date="2008-04" db="EMBL/GenBank/DDBJ databases">
        <title>Complete sequence of chromosome of Nostoc punctiforme ATCC 29133.</title>
        <authorList>
            <consortium name="US DOE Joint Genome Institute"/>
            <person name="Copeland A."/>
            <person name="Lucas S."/>
            <person name="Lapidus A."/>
            <person name="Glavina del Rio T."/>
            <person name="Dalin E."/>
            <person name="Tice H."/>
            <person name="Pitluck S."/>
            <person name="Chain P."/>
            <person name="Malfatti S."/>
            <person name="Shin M."/>
            <person name="Vergez L."/>
            <person name="Schmutz J."/>
            <person name="Larimer F."/>
            <person name="Land M."/>
            <person name="Hauser L."/>
            <person name="Kyrpides N."/>
            <person name="Kim E."/>
            <person name="Meeks J.C."/>
            <person name="Elhai J."/>
            <person name="Campbell E.L."/>
            <person name="Thiel T."/>
            <person name="Longmire J."/>
            <person name="Potts M."/>
            <person name="Atlas R."/>
        </authorList>
    </citation>
    <scope>NUCLEOTIDE SEQUENCE [LARGE SCALE GENOMIC DNA]</scope>
    <source>
        <strain evidence="11">ATCC 29133 / PCC 73102</strain>
    </source>
</reference>
<dbReference type="Gene3D" id="2.60.40.10">
    <property type="entry name" value="Immunoglobulins"/>
    <property type="match status" value="6"/>
</dbReference>
<feature type="active site" description="Charge relay system" evidence="5 6">
    <location>
        <position position="1102"/>
    </location>
</feature>
<evidence type="ECO:0000259" key="9">
    <source>
        <dbReference type="Pfam" id="PF07705"/>
    </source>
</evidence>
<dbReference type="PROSITE" id="PS00136">
    <property type="entry name" value="SUBTILASE_ASP"/>
    <property type="match status" value="1"/>
</dbReference>
<dbReference type="InterPro" id="IPR034204">
    <property type="entry name" value="PfSUB1-like_cat_dom"/>
</dbReference>
<dbReference type="EnsemblBacteria" id="ACC79601">
    <property type="protein sequence ID" value="ACC79601"/>
    <property type="gene ID" value="Npun_R0864"/>
</dbReference>